<dbReference type="InterPro" id="IPR018511">
    <property type="entry name" value="Hemolysin-typ_Ca-bd_CS"/>
</dbReference>
<dbReference type="PRINTS" id="PR00313">
    <property type="entry name" value="CABNDNGRPT"/>
</dbReference>
<dbReference type="PROSITE" id="PS00330">
    <property type="entry name" value="HEMOLYSIN_CALCIUM"/>
    <property type="match status" value="4"/>
</dbReference>
<proteinExistence type="predicted"/>
<dbReference type="InterPro" id="IPR050557">
    <property type="entry name" value="RTX_toxin/Mannuronan_C5-epim"/>
</dbReference>
<dbReference type="SUPFAM" id="SSF51120">
    <property type="entry name" value="beta-Roll"/>
    <property type="match status" value="2"/>
</dbReference>
<dbReference type="Proteomes" id="UP000679352">
    <property type="component" value="Chromosome"/>
</dbReference>
<reference evidence="3" key="1">
    <citation type="submission" date="2021-06" db="EMBL/GenBank/DDBJ databases">
        <title>Direct submission.</title>
        <authorList>
            <person name="Lee C.-S."/>
            <person name="Jin L."/>
        </authorList>
    </citation>
    <scope>NUCLEOTIDE SEQUENCE</scope>
    <source>
        <strain evidence="3">Con5</strain>
    </source>
</reference>
<dbReference type="GO" id="GO:0005576">
    <property type="term" value="C:extracellular region"/>
    <property type="evidence" value="ECO:0007669"/>
    <property type="project" value="UniProtKB-SubCell"/>
</dbReference>
<dbReference type="InterPro" id="IPR001343">
    <property type="entry name" value="Hemolysn_Ca-bd"/>
</dbReference>
<dbReference type="AlphaFoldDB" id="A0A975P8H1"/>
<dbReference type="GO" id="GO:0005509">
    <property type="term" value="F:calcium ion binding"/>
    <property type="evidence" value="ECO:0007669"/>
    <property type="project" value="InterPro"/>
</dbReference>
<evidence type="ECO:0000313" key="4">
    <source>
        <dbReference type="Proteomes" id="UP000679352"/>
    </source>
</evidence>
<evidence type="ECO:0000256" key="2">
    <source>
        <dbReference type="ARBA" id="ARBA00022525"/>
    </source>
</evidence>
<dbReference type="PANTHER" id="PTHR38340">
    <property type="entry name" value="S-LAYER PROTEIN"/>
    <property type="match status" value="1"/>
</dbReference>
<dbReference type="RefSeq" id="WP_215503274.1">
    <property type="nucleotide sequence ID" value="NZ_CP076361.1"/>
</dbReference>
<accession>A0A975P8H1</accession>
<keyword evidence="2" id="KW-0964">Secreted</keyword>
<organism evidence="3 4">
    <name type="scientific">Gemmobacter fulvus</name>
    <dbReference type="NCBI Taxonomy" id="2840474"/>
    <lineage>
        <taxon>Bacteria</taxon>
        <taxon>Pseudomonadati</taxon>
        <taxon>Pseudomonadota</taxon>
        <taxon>Alphaproteobacteria</taxon>
        <taxon>Rhodobacterales</taxon>
        <taxon>Paracoccaceae</taxon>
        <taxon>Gemmobacter</taxon>
    </lineage>
</organism>
<evidence type="ECO:0008006" key="5">
    <source>
        <dbReference type="Google" id="ProtNLM"/>
    </source>
</evidence>
<comment type="subcellular location">
    <subcellularLocation>
        <location evidence="1">Secreted</location>
    </subcellularLocation>
</comment>
<evidence type="ECO:0000256" key="1">
    <source>
        <dbReference type="ARBA" id="ARBA00004613"/>
    </source>
</evidence>
<gene>
    <name evidence="3" type="ORF">KM031_04010</name>
</gene>
<name>A0A975P8H1_9RHOB</name>
<keyword evidence="4" id="KW-1185">Reference proteome</keyword>
<dbReference type="InterPro" id="IPR011049">
    <property type="entry name" value="Serralysin-like_metalloprot_C"/>
</dbReference>
<dbReference type="KEGG" id="gfu:KM031_04010"/>
<dbReference type="EMBL" id="CP076361">
    <property type="protein sequence ID" value="QWK91083.1"/>
    <property type="molecule type" value="Genomic_DNA"/>
</dbReference>
<dbReference type="PANTHER" id="PTHR38340:SF1">
    <property type="entry name" value="S-LAYER PROTEIN"/>
    <property type="match status" value="1"/>
</dbReference>
<evidence type="ECO:0000313" key="3">
    <source>
        <dbReference type="EMBL" id="QWK91083.1"/>
    </source>
</evidence>
<dbReference type="Pfam" id="PF00353">
    <property type="entry name" value="HemolysinCabind"/>
    <property type="match status" value="4"/>
</dbReference>
<protein>
    <recommendedName>
        <fullName evidence="5">Calcium-binding protein</fullName>
    </recommendedName>
</protein>
<dbReference type="Gene3D" id="2.150.10.10">
    <property type="entry name" value="Serralysin-like metalloprotease, C-terminal"/>
    <property type="match status" value="4"/>
</dbReference>
<sequence length="484" mass="49919">MPRRITIAQFQADFNIFDLSRSAGDTLVTLVSEALRQPGSTAQKAILVVADGDFEGYRVTLTGTGLRFDAAGLLTGGTIAAISFHTDAGVLAGRITGPGSAGIGLAAAALVAPGADPAALFADWQTRYSAASVPGSPLPFVIGVTAETGSGADQLTGSVLADFLDGGDGHDLLRGGDGADQLRGDHVGPQINDISQGRDTLHGEAGSDSLLGNGGDDRLYGGRDADVLRGDDIINSGNDLLYGGAGSDILTGGRGRDSLYGGAGDDRVEMQDVQDTTERFTINLLTGHTTGYGNDRLFSIEHATGGRWHRTEITGSGRANSLLGGERADTIRGGGGNDRVHAGGDADRVEGGAGHDLIGGGEGRDVLRGGAGRDTFVFEYAGAEDADRISDFRATDDTIYLTGAAMSGLFLSGALAASAFHRLGTGALDADDRILYNSRSGQVFLDSDGSGSDEAELLFTLSRGTALSHADFEVQPFFSIFSFY</sequence>